<dbReference type="EMBL" id="JNBR01002403">
    <property type="protein sequence ID" value="OQR83059.1"/>
    <property type="molecule type" value="Genomic_DNA"/>
</dbReference>
<evidence type="ECO:0000313" key="3">
    <source>
        <dbReference type="EMBL" id="OQR83059.1"/>
    </source>
</evidence>
<dbReference type="OrthoDB" id="73353at2759"/>
<feature type="region of interest" description="Disordered" evidence="2">
    <location>
        <begin position="479"/>
        <end position="499"/>
    </location>
</feature>
<feature type="region of interest" description="Disordered" evidence="2">
    <location>
        <begin position="1"/>
        <end position="62"/>
    </location>
</feature>
<evidence type="ECO:0000256" key="2">
    <source>
        <dbReference type="SAM" id="MobiDB-lite"/>
    </source>
</evidence>
<evidence type="ECO:0000313" key="4">
    <source>
        <dbReference type="Proteomes" id="UP000243579"/>
    </source>
</evidence>
<dbReference type="PANTHER" id="PTHR33560">
    <property type="entry name" value="PROTEIN FAM227B"/>
    <property type="match status" value="1"/>
</dbReference>
<keyword evidence="4" id="KW-1185">Reference proteome</keyword>
<reference evidence="3 4" key="1">
    <citation type="journal article" date="2014" name="Genome Biol. Evol.">
        <title>The secreted proteins of Achlya hypogyna and Thraustotheca clavata identify the ancestral oomycete secretome and reveal gene acquisitions by horizontal gene transfer.</title>
        <authorList>
            <person name="Misner I."/>
            <person name="Blouin N."/>
            <person name="Leonard G."/>
            <person name="Richards T.A."/>
            <person name="Lane C.E."/>
        </authorList>
    </citation>
    <scope>NUCLEOTIDE SEQUENCE [LARGE SCALE GENOMIC DNA]</scope>
    <source>
        <strain evidence="3 4">ATCC 48635</strain>
    </source>
</reference>
<comment type="caution">
    <text evidence="3">The sequence shown here is derived from an EMBL/GenBank/DDBJ whole genome shotgun (WGS) entry which is preliminary data.</text>
</comment>
<dbReference type="Pfam" id="PF14922">
    <property type="entry name" value="FWWh"/>
    <property type="match status" value="1"/>
</dbReference>
<dbReference type="PANTHER" id="PTHR33560:SF2">
    <property type="entry name" value="PROTEIN FAM227B"/>
    <property type="match status" value="1"/>
</dbReference>
<comment type="similarity">
    <text evidence="1">Belongs to the FAM227 family.</text>
</comment>
<evidence type="ECO:0000256" key="1">
    <source>
        <dbReference type="ARBA" id="ARBA00008666"/>
    </source>
</evidence>
<dbReference type="AlphaFoldDB" id="A0A1V9YBI9"/>
<feature type="region of interest" description="Disordered" evidence="2">
    <location>
        <begin position="300"/>
        <end position="329"/>
    </location>
</feature>
<gene>
    <name evidence="3" type="ORF">ACHHYP_15164</name>
</gene>
<name>A0A1V9YBI9_ACHHY</name>
<dbReference type="Proteomes" id="UP000243579">
    <property type="component" value="Unassembled WGS sequence"/>
</dbReference>
<feature type="compositionally biased region" description="Low complexity" evidence="2">
    <location>
        <begin position="302"/>
        <end position="327"/>
    </location>
</feature>
<sequence length="499" mass="55838">MEPAGWGKVGEVQPASFLTEAAVPERISDGRRLAISLPPDEETGPSHNGDDEDDHDGSKPMGSKYRAMIQRAAKRTIMMVRAKNAAQTLEKITVRFSPSQATELPRTVQLPLLKQKILAHNRLDAASTSARLFTRIFQTSAELEAIIKDLFWYFIAHEFQVRPPVSSALRRQAGKHGKLEDDFYARIADNYTALFLRLQMQSGTRDSRVLERLPDVLAQLVFLALHDACPMSRYLLTPPVQERLVHCCYSWFVGFVPTQLRLDHWMPELAKHSQRKSAALGDFPALRNRVRRAERLERIRALEAPTATPPEADADADAGPPEASPGSLPQVALKVQTKERAVYTLRNSPLIASFLERHRLDNNATCLGVDLHLTSDGRADHQEALHRKPGPLQRRRAVLDAVAYAELVAKFEAYGRELKANYTDEKAKVNAATREEARKVLAAHQNLAAQYAYIASQEKGIHELSNVLVCHAQVEASRLHPTKPARPPLRRVPAPRKAH</sequence>
<dbReference type="InterPro" id="IPR029417">
    <property type="entry name" value="FAM227"/>
</dbReference>
<protein>
    <submittedName>
        <fullName evidence="3">Uncharacterized protein</fullName>
    </submittedName>
</protein>
<proteinExistence type="inferred from homology"/>
<accession>A0A1V9YBI9</accession>
<organism evidence="3 4">
    <name type="scientific">Achlya hypogyna</name>
    <name type="common">Oomycete</name>
    <name type="synonym">Protoachlya hypogyna</name>
    <dbReference type="NCBI Taxonomy" id="1202772"/>
    <lineage>
        <taxon>Eukaryota</taxon>
        <taxon>Sar</taxon>
        <taxon>Stramenopiles</taxon>
        <taxon>Oomycota</taxon>
        <taxon>Saprolegniomycetes</taxon>
        <taxon>Saprolegniales</taxon>
        <taxon>Achlyaceae</taxon>
        <taxon>Achlya</taxon>
    </lineage>
</organism>